<evidence type="ECO:0000256" key="1">
    <source>
        <dbReference type="SAM" id="MobiDB-lite"/>
    </source>
</evidence>
<sequence length="236" mass="26310">MSKHSRNFPAAGYEKSLTPARIPPAGNVSRGWLNGAAAFSVEVKSESALHRADDGGAVHGRPDGREQRTPRANVPSQTRTRRGIHPSVTSHGTPPRCRRRRVLLVCCWWPNAEVRACARGSEAKSHPAFLLFLFQRPTKKRATSLGGGEPGCLREVFFSFLALSDRPRFAIFLFCPLCCLVLSVWPRGRGWLPCILQSHVPVRNADTCFGTSLKSYYYRRGESCVSRVRRIDAKVH</sequence>
<feature type="region of interest" description="Disordered" evidence="1">
    <location>
        <begin position="1"/>
        <end position="24"/>
    </location>
</feature>
<dbReference type="InParanoid" id="A0A2K2D8S3"/>
<dbReference type="Gramene" id="PNT70686">
    <property type="protein sequence ID" value="PNT70686"/>
    <property type="gene ID" value="BRADI_2g16045v3"/>
</dbReference>
<dbReference type="AlphaFoldDB" id="A0A2K2D8S3"/>
<organism evidence="2">
    <name type="scientific">Brachypodium distachyon</name>
    <name type="common">Purple false brome</name>
    <name type="synonym">Trachynia distachya</name>
    <dbReference type="NCBI Taxonomy" id="15368"/>
    <lineage>
        <taxon>Eukaryota</taxon>
        <taxon>Viridiplantae</taxon>
        <taxon>Streptophyta</taxon>
        <taxon>Embryophyta</taxon>
        <taxon>Tracheophyta</taxon>
        <taxon>Spermatophyta</taxon>
        <taxon>Magnoliopsida</taxon>
        <taxon>Liliopsida</taxon>
        <taxon>Poales</taxon>
        <taxon>Poaceae</taxon>
        <taxon>BOP clade</taxon>
        <taxon>Pooideae</taxon>
        <taxon>Stipodae</taxon>
        <taxon>Brachypodieae</taxon>
        <taxon>Brachypodium</taxon>
    </lineage>
</organism>
<reference evidence="3" key="3">
    <citation type="submission" date="2018-08" db="UniProtKB">
        <authorList>
            <consortium name="EnsemblPlants"/>
        </authorList>
    </citation>
    <scope>IDENTIFICATION</scope>
    <source>
        <strain evidence="3">cv. Bd21</strain>
    </source>
</reference>
<name>A0A2K2D8S3_BRADI</name>
<keyword evidence="4" id="KW-1185">Reference proteome</keyword>
<evidence type="ECO:0000313" key="2">
    <source>
        <dbReference type="EMBL" id="PNT70686.1"/>
    </source>
</evidence>
<dbReference type="EnsemblPlants" id="PNT70686">
    <property type="protein sequence ID" value="PNT70686"/>
    <property type="gene ID" value="BRADI_2g16045v3"/>
</dbReference>
<gene>
    <name evidence="2" type="ORF">BRADI_2g16045v3</name>
</gene>
<dbReference type="EMBL" id="CM000881">
    <property type="protein sequence ID" value="PNT70686.1"/>
    <property type="molecule type" value="Genomic_DNA"/>
</dbReference>
<protein>
    <submittedName>
        <fullName evidence="2 3">Uncharacterized protein</fullName>
    </submittedName>
</protein>
<evidence type="ECO:0000313" key="4">
    <source>
        <dbReference type="Proteomes" id="UP000008810"/>
    </source>
</evidence>
<accession>A0A2K2D8S3</accession>
<feature type="compositionally biased region" description="Basic and acidic residues" evidence="1">
    <location>
        <begin position="49"/>
        <end position="69"/>
    </location>
</feature>
<reference evidence="2" key="2">
    <citation type="submission" date="2017-06" db="EMBL/GenBank/DDBJ databases">
        <title>WGS assembly of Brachypodium distachyon.</title>
        <authorList>
            <consortium name="The International Brachypodium Initiative"/>
            <person name="Lucas S."/>
            <person name="Harmon-Smith M."/>
            <person name="Lail K."/>
            <person name="Tice H."/>
            <person name="Grimwood J."/>
            <person name="Bruce D."/>
            <person name="Barry K."/>
            <person name="Shu S."/>
            <person name="Lindquist E."/>
            <person name="Wang M."/>
            <person name="Pitluck S."/>
            <person name="Vogel J.P."/>
            <person name="Garvin D.F."/>
            <person name="Mockler T.C."/>
            <person name="Schmutz J."/>
            <person name="Rokhsar D."/>
            <person name="Bevan M.W."/>
        </authorList>
    </citation>
    <scope>NUCLEOTIDE SEQUENCE</scope>
    <source>
        <strain evidence="2">Bd21</strain>
    </source>
</reference>
<feature type="region of interest" description="Disordered" evidence="1">
    <location>
        <begin position="49"/>
        <end position="95"/>
    </location>
</feature>
<dbReference type="Proteomes" id="UP000008810">
    <property type="component" value="Chromosome 2"/>
</dbReference>
<proteinExistence type="predicted"/>
<reference evidence="2 3" key="1">
    <citation type="journal article" date="2010" name="Nature">
        <title>Genome sequencing and analysis of the model grass Brachypodium distachyon.</title>
        <authorList>
            <consortium name="International Brachypodium Initiative"/>
        </authorList>
    </citation>
    <scope>NUCLEOTIDE SEQUENCE [LARGE SCALE GENOMIC DNA]</scope>
    <source>
        <strain evidence="2 3">Bd21</strain>
    </source>
</reference>
<evidence type="ECO:0000313" key="3">
    <source>
        <dbReference type="EnsemblPlants" id="PNT70686"/>
    </source>
</evidence>